<organism evidence="1 2">
    <name type="scientific">Prevotella intermedia</name>
    <dbReference type="NCBI Taxonomy" id="28131"/>
    <lineage>
        <taxon>Bacteria</taxon>
        <taxon>Pseudomonadati</taxon>
        <taxon>Bacteroidota</taxon>
        <taxon>Bacteroidia</taxon>
        <taxon>Bacteroidales</taxon>
        <taxon>Prevotellaceae</taxon>
        <taxon>Prevotella</taxon>
    </lineage>
</organism>
<proteinExistence type="predicted"/>
<name>A0A2D3L9V9_PREIN</name>
<dbReference type="Proteomes" id="UP000229630">
    <property type="component" value="Chromosome 2"/>
</dbReference>
<gene>
    <name evidence="1" type="ORF">CTM62_11445</name>
</gene>
<evidence type="ECO:0000313" key="2">
    <source>
        <dbReference type="Proteomes" id="UP000229630"/>
    </source>
</evidence>
<reference evidence="1 2" key="1">
    <citation type="submission" date="2017-11" db="EMBL/GenBank/DDBJ databases">
        <title>Genome sequencing of Prevotella intermedia KCOM 2837.</title>
        <authorList>
            <person name="Kook J.-K."/>
            <person name="Park S.-N."/>
            <person name="Lim Y.K."/>
        </authorList>
    </citation>
    <scope>NUCLEOTIDE SEQUENCE [LARGE SCALE GENOMIC DNA]</scope>
    <source>
        <strain evidence="1 2">KCOM 2837</strain>
    </source>
</reference>
<evidence type="ECO:0000313" key="1">
    <source>
        <dbReference type="EMBL" id="ATV27369.1"/>
    </source>
</evidence>
<dbReference type="EMBL" id="CP024724">
    <property type="protein sequence ID" value="ATV27369.1"/>
    <property type="molecule type" value="Genomic_DNA"/>
</dbReference>
<protein>
    <submittedName>
        <fullName evidence="1">Uncharacterized protein</fullName>
    </submittedName>
</protein>
<sequence>MQNLLFCVPKAAVLHGKSVGFAAQNSRFRNAKSKLLFFKEIIFTKLMLLSSSMIEFIESSSFSRNSIQPCYFFLVSERTKLRPNPLFCDFSTPPYLIKTLSTAFSHTTLGKQKKLEHLTAIQLL</sequence>
<accession>A0A2D3L9V9</accession>
<dbReference type="AlphaFoldDB" id="A0A2D3L9V9"/>